<evidence type="ECO:0000256" key="4">
    <source>
        <dbReference type="ARBA" id="ARBA00016202"/>
    </source>
</evidence>
<dbReference type="Proteomes" id="UP000236721">
    <property type="component" value="Unassembled WGS sequence"/>
</dbReference>
<dbReference type="GO" id="GO:0009279">
    <property type="term" value="C:cell outer membrane"/>
    <property type="evidence" value="ECO:0007669"/>
    <property type="project" value="UniProtKB-SubCell"/>
</dbReference>
<evidence type="ECO:0000256" key="2">
    <source>
        <dbReference type="ARBA" id="ARBA00009696"/>
    </source>
</evidence>
<feature type="chain" id="PRO_5009295059" description="Outer-membrane lipoprotein LolB" evidence="14">
    <location>
        <begin position="20"/>
        <end position="206"/>
    </location>
</feature>
<protein>
    <recommendedName>
        <fullName evidence="4 13">Outer-membrane lipoprotein LolB</fullName>
    </recommendedName>
</protein>
<dbReference type="SUPFAM" id="SSF89392">
    <property type="entry name" value="Prokaryotic lipoproteins and lipoprotein localization factors"/>
    <property type="match status" value="1"/>
</dbReference>
<keyword evidence="10 13" id="KW-0143">Chaperone</keyword>
<sequence>MYKLHRRLFYLLTAMFVLGCSTLPPEPESVEWQAHRSQLKALTQYTANGKLGYISPEQRQSLNVHWTYSANLTQVRLTTFLGQTVFNLTSTPNGSFIETYDGQKLSGKNVNALIYQLTGLDIPIEQLSDWLIGLPASADQYQLNEFNTVGSLQKQLANKHWELDYNEYRSFPVDDHTYSLPMPTRMQLRQADTKLNLVVSKWTLKQ</sequence>
<name>A0A1H6CLK0_9VIBR</name>
<evidence type="ECO:0000256" key="13">
    <source>
        <dbReference type="HAMAP-Rule" id="MF_00233"/>
    </source>
</evidence>
<evidence type="ECO:0000256" key="6">
    <source>
        <dbReference type="ARBA" id="ARBA00022729"/>
    </source>
</evidence>
<evidence type="ECO:0000256" key="1">
    <source>
        <dbReference type="ARBA" id="ARBA00004459"/>
    </source>
</evidence>
<keyword evidence="5 13" id="KW-0813">Transport</keyword>
<dbReference type="EMBL" id="FNVG01000045">
    <property type="protein sequence ID" value="SEG73812.1"/>
    <property type="molecule type" value="Genomic_DNA"/>
</dbReference>
<evidence type="ECO:0000256" key="11">
    <source>
        <dbReference type="ARBA" id="ARBA00023237"/>
    </source>
</evidence>
<dbReference type="Gene3D" id="2.50.20.10">
    <property type="entry name" value="Lipoprotein localisation LolA/LolB/LppX"/>
    <property type="match status" value="1"/>
</dbReference>
<evidence type="ECO:0000256" key="7">
    <source>
        <dbReference type="ARBA" id="ARBA00022927"/>
    </source>
</evidence>
<dbReference type="Pfam" id="PF03550">
    <property type="entry name" value="LolB"/>
    <property type="match status" value="1"/>
</dbReference>
<comment type="subunit">
    <text evidence="3 13">Monomer.</text>
</comment>
<dbReference type="GO" id="GO:0015031">
    <property type="term" value="P:protein transport"/>
    <property type="evidence" value="ECO:0007669"/>
    <property type="project" value="UniProtKB-KW"/>
</dbReference>
<dbReference type="PROSITE" id="PS51257">
    <property type="entry name" value="PROKAR_LIPOPROTEIN"/>
    <property type="match status" value="1"/>
</dbReference>
<comment type="similarity">
    <text evidence="2 13">Belongs to the LolB family.</text>
</comment>
<feature type="signal peptide" evidence="14">
    <location>
        <begin position="1"/>
        <end position="19"/>
    </location>
</feature>
<dbReference type="AlphaFoldDB" id="A0A1H6CLK0"/>
<evidence type="ECO:0000256" key="10">
    <source>
        <dbReference type="ARBA" id="ARBA00023186"/>
    </source>
</evidence>
<evidence type="ECO:0000313" key="16">
    <source>
        <dbReference type="Proteomes" id="UP000236721"/>
    </source>
</evidence>
<evidence type="ECO:0000256" key="9">
    <source>
        <dbReference type="ARBA" id="ARBA00023139"/>
    </source>
</evidence>
<dbReference type="InterPro" id="IPR029046">
    <property type="entry name" value="LolA/LolB/LppX"/>
</dbReference>
<dbReference type="OrthoDB" id="9797618at2"/>
<keyword evidence="8 13" id="KW-0472">Membrane</keyword>
<evidence type="ECO:0000256" key="3">
    <source>
        <dbReference type="ARBA" id="ARBA00011245"/>
    </source>
</evidence>
<dbReference type="CDD" id="cd16326">
    <property type="entry name" value="LolB"/>
    <property type="match status" value="1"/>
</dbReference>
<evidence type="ECO:0000256" key="5">
    <source>
        <dbReference type="ARBA" id="ARBA00022448"/>
    </source>
</evidence>
<evidence type="ECO:0000256" key="12">
    <source>
        <dbReference type="ARBA" id="ARBA00023288"/>
    </source>
</evidence>
<organism evidence="15 16">
    <name type="scientific">Vibrio hangzhouensis</name>
    <dbReference type="NCBI Taxonomy" id="462991"/>
    <lineage>
        <taxon>Bacteria</taxon>
        <taxon>Pseudomonadati</taxon>
        <taxon>Pseudomonadota</taxon>
        <taxon>Gammaproteobacteria</taxon>
        <taxon>Vibrionales</taxon>
        <taxon>Vibrionaceae</taxon>
        <taxon>Vibrio</taxon>
    </lineage>
</organism>
<reference evidence="16" key="1">
    <citation type="submission" date="2016-10" db="EMBL/GenBank/DDBJ databases">
        <authorList>
            <person name="Varghese N."/>
            <person name="Submissions S."/>
        </authorList>
    </citation>
    <scope>NUCLEOTIDE SEQUENCE [LARGE SCALE GENOMIC DNA]</scope>
    <source>
        <strain evidence="16">CGMCC 1.7062</strain>
    </source>
</reference>
<evidence type="ECO:0000256" key="8">
    <source>
        <dbReference type="ARBA" id="ARBA00023136"/>
    </source>
</evidence>
<evidence type="ECO:0000313" key="15">
    <source>
        <dbReference type="EMBL" id="SEG73812.1"/>
    </source>
</evidence>
<keyword evidence="12 13" id="KW-0449">Lipoprotein</keyword>
<dbReference type="RefSeq" id="WP_103882736.1">
    <property type="nucleotide sequence ID" value="NZ_FNVG01000045.1"/>
</dbReference>
<comment type="function">
    <text evidence="13">Plays a critical role in the incorporation of lipoproteins in the outer membrane after they are released by the LolA protein.</text>
</comment>
<accession>A0A1H6CLK0</accession>
<dbReference type="GO" id="GO:0044874">
    <property type="term" value="P:lipoprotein localization to outer membrane"/>
    <property type="evidence" value="ECO:0007669"/>
    <property type="project" value="UniProtKB-UniRule"/>
</dbReference>
<keyword evidence="9 13" id="KW-0564">Palmitate</keyword>
<proteinExistence type="inferred from homology"/>
<keyword evidence="11 13" id="KW-0998">Cell outer membrane</keyword>
<dbReference type="NCBIfam" id="TIGR00548">
    <property type="entry name" value="lolB"/>
    <property type="match status" value="1"/>
</dbReference>
<evidence type="ECO:0000256" key="14">
    <source>
        <dbReference type="SAM" id="SignalP"/>
    </source>
</evidence>
<keyword evidence="6 13" id="KW-0732">Signal</keyword>
<dbReference type="InterPro" id="IPR004565">
    <property type="entry name" value="OM_lipoprot_LolB"/>
</dbReference>
<keyword evidence="7 13" id="KW-0653">Protein transport</keyword>
<comment type="subcellular location">
    <subcellularLocation>
        <location evidence="1 13">Cell outer membrane</location>
        <topology evidence="1 13">Lipid-anchor</topology>
    </subcellularLocation>
</comment>
<keyword evidence="16" id="KW-1185">Reference proteome</keyword>
<gene>
    <name evidence="13" type="primary">lolB</name>
    <name evidence="15" type="ORF">SAMN04488244_1458</name>
</gene>
<dbReference type="HAMAP" id="MF_00233">
    <property type="entry name" value="LolB"/>
    <property type="match status" value="1"/>
</dbReference>